<keyword evidence="2" id="KW-1185">Reference proteome</keyword>
<sequence>MSDKNIHPLSSSDAGLARVTEDLIELLIARGVIRFTDLPLAAQNKLLERKETRARLSNSLDLLGDDSGNETI</sequence>
<protein>
    <submittedName>
        <fullName evidence="1">Uncharacterized protein</fullName>
    </submittedName>
</protein>
<name>A0ABT5S3P0_9BURK</name>
<evidence type="ECO:0000313" key="1">
    <source>
        <dbReference type="EMBL" id="MDD2180579.1"/>
    </source>
</evidence>
<proteinExistence type="predicted"/>
<accession>A0ABT5S3P0</accession>
<evidence type="ECO:0000313" key="2">
    <source>
        <dbReference type="Proteomes" id="UP001148932"/>
    </source>
</evidence>
<gene>
    <name evidence="1" type="ORF">OIN59_24350</name>
</gene>
<dbReference type="RefSeq" id="WP_274114662.1">
    <property type="nucleotide sequence ID" value="NZ_JAPCKI010000025.1"/>
</dbReference>
<dbReference type="Proteomes" id="UP001148932">
    <property type="component" value="Unassembled WGS sequence"/>
</dbReference>
<reference evidence="1" key="1">
    <citation type="submission" date="2022-10" db="EMBL/GenBank/DDBJ databases">
        <title>Description of microaerobic benzene degrading bacteria.</title>
        <authorList>
            <person name="Bedics A."/>
            <person name="Tancsics A."/>
            <person name="Banerjee S."/>
        </authorList>
    </citation>
    <scope>NUCLEOTIDE SEQUENCE</scope>
    <source>
        <strain evidence="1">D2M1</strain>
    </source>
</reference>
<dbReference type="EMBL" id="JAPCKI010000025">
    <property type="protein sequence ID" value="MDD2180579.1"/>
    <property type="molecule type" value="Genomic_DNA"/>
</dbReference>
<comment type="caution">
    <text evidence="1">The sequence shown here is derived from an EMBL/GenBank/DDBJ whole genome shotgun (WGS) entry which is preliminary data.</text>
</comment>
<organism evidence="1 2">
    <name type="scientific">Acidovorax benzenivorans</name>
    <dbReference type="NCBI Taxonomy" id="2987520"/>
    <lineage>
        <taxon>Bacteria</taxon>
        <taxon>Pseudomonadati</taxon>
        <taxon>Pseudomonadota</taxon>
        <taxon>Betaproteobacteria</taxon>
        <taxon>Burkholderiales</taxon>
        <taxon>Comamonadaceae</taxon>
        <taxon>Acidovorax</taxon>
    </lineage>
</organism>